<dbReference type="InterPro" id="IPR011601">
    <property type="entry name" value="MurB_C"/>
</dbReference>
<dbReference type="RefSeq" id="WP_053084527.1">
    <property type="nucleotide sequence ID" value="NZ_KQ130487.1"/>
</dbReference>
<dbReference type="NCBIfam" id="NF000755">
    <property type="entry name" value="PRK00046.1"/>
    <property type="match status" value="1"/>
</dbReference>
<evidence type="ECO:0000256" key="9">
    <source>
        <dbReference type="ARBA" id="ARBA00022618"/>
    </source>
</evidence>
<feature type="domain" description="FAD-binding PCMH-type" evidence="21">
    <location>
        <begin position="3"/>
        <end position="184"/>
    </location>
</feature>
<gene>
    <name evidence="20" type="primary">murB</name>
    <name evidence="22" type="ORF">XM47_07575</name>
</gene>
<dbReference type="InterPro" id="IPR003170">
    <property type="entry name" value="MurB"/>
</dbReference>
<dbReference type="GO" id="GO:0008762">
    <property type="term" value="F:UDP-N-acetylmuramate dehydrogenase activity"/>
    <property type="evidence" value="ECO:0007669"/>
    <property type="project" value="UniProtKB-UniRule"/>
</dbReference>
<keyword evidence="9 20" id="KW-0132">Cell division</keyword>
<dbReference type="PATRIC" id="fig|1513271.3.peg.1547"/>
<evidence type="ECO:0000256" key="4">
    <source>
        <dbReference type="ARBA" id="ARBA00004752"/>
    </source>
</evidence>
<protein>
    <recommendedName>
        <fullName evidence="7 20">UDP-N-acetylenolpyruvoylglucosamine reductase</fullName>
        <ecNumber evidence="6 20">1.3.1.98</ecNumber>
    </recommendedName>
    <alternativeName>
        <fullName evidence="18 20">UDP-N-acetylmuramate dehydrogenase</fullName>
    </alternativeName>
</protein>
<keyword evidence="8 20" id="KW-0963">Cytoplasm</keyword>
<organism evidence="22 23">
    <name type="scientific">Catenovulum maritimum</name>
    <dbReference type="NCBI Taxonomy" id="1513271"/>
    <lineage>
        <taxon>Bacteria</taxon>
        <taxon>Pseudomonadati</taxon>
        <taxon>Pseudomonadota</taxon>
        <taxon>Gammaproteobacteria</taxon>
        <taxon>Alteromonadales</taxon>
        <taxon>Alteromonadaceae</taxon>
        <taxon>Catenovulum</taxon>
    </lineage>
</organism>
<evidence type="ECO:0000256" key="2">
    <source>
        <dbReference type="ARBA" id="ARBA00003921"/>
    </source>
</evidence>
<keyword evidence="17 20" id="KW-0961">Cell wall biogenesis/degradation</keyword>
<dbReference type="GO" id="GO:0051301">
    <property type="term" value="P:cell division"/>
    <property type="evidence" value="ECO:0007669"/>
    <property type="project" value="UniProtKB-KW"/>
</dbReference>
<keyword evidence="10 20" id="KW-0285">Flavoprotein</keyword>
<dbReference type="GO" id="GO:0009252">
    <property type="term" value="P:peptidoglycan biosynthetic process"/>
    <property type="evidence" value="ECO:0007669"/>
    <property type="project" value="UniProtKB-UniRule"/>
</dbReference>
<evidence type="ECO:0000256" key="3">
    <source>
        <dbReference type="ARBA" id="ARBA00004496"/>
    </source>
</evidence>
<proteinExistence type="inferred from homology"/>
<feature type="active site" description="Proton donor" evidence="20">
    <location>
        <position position="229"/>
    </location>
</feature>
<keyword evidence="13 20" id="KW-0133">Cell shape</keyword>
<dbReference type="PANTHER" id="PTHR21071:SF4">
    <property type="entry name" value="UDP-N-ACETYLENOLPYRUVOYLGLUCOSAMINE REDUCTASE"/>
    <property type="match status" value="1"/>
</dbReference>
<dbReference type="PROSITE" id="PS51387">
    <property type="entry name" value="FAD_PCMH"/>
    <property type="match status" value="1"/>
</dbReference>
<keyword evidence="11 20" id="KW-0274">FAD</keyword>
<keyword evidence="16 20" id="KW-0131">Cell cycle</keyword>
<dbReference type="AlphaFoldDB" id="A0A0J8GS60"/>
<evidence type="ECO:0000256" key="18">
    <source>
        <dbReference type="ARBA" id="ARBA00031026"/>
    </source>
</evidence>
<dbReference type="OrthoDB" id="9804753at2"/>
<comment type="similarity">
    <text evidence="5 20">Belongs to the MurB family.</text>
</comment>
<dbReference type="GO" id="GO:0071555">
    <property type="term" value="P:cell wall organization"/>
    <property type="evidence" value="ECO:0007669"/>
    <property type="project" value="UniProtKB-KW"/>
</dbReference>
<evidence type="ECO:0000256" key="14">
    <source>
        <dbReference type="ARBA" id="ARBA00022984"/>
    </source>
</evidence>
<evidence type="ECO:0000256" key="10">
    <source>
        <dbReference type="ARBA" id="ARBA00022630"/>
    </source>
</evidence>
<dbReference type="EMBL" id="LAZL01000010">
    <property type="protein sequence ID" value="KMT65557.1"/>
    <property type="molecule type" value="Genomic_DNA"/>
</dbReference>
<comment type="pathway">
    <text evidence="4 20">Cell wall biogenesis; peptidoglycan biosynthesis.</text>
</comment>
<evidence type="ECO:0000256" key="8">
    <source>
        <dbReference type="ARBA" id="ARBA00022490"/>
    </source>
</evidence>
<feature type="active site" evidence="20">
    <location>
        <position position="326"/>
    </location>
</feature>
<dbReference type="GO" id="GO:0005829">
    <property type="term" value="C:cytosol"/>
    <property type="evidence" value="ECO:0007669"/>
    <property type="project" value="TreeGrafter"/>
</dbReference>
<accession>A0A0J8GS60</accession>
<dbReference type="SUPFAM" id="SSF56194">
    <property type="entry name" value="Uridine diphospho-N-Acetylenolpyruvylglucosamine reductase, MurB, C-terminal domain"/>
    <property type="match status" value="1"/>
</dbReference>
<dbReference type="GO" id="GO:0008360">
    <property type="term" value="P:regulation of cell shape"/>
    <property type="evidence" value="ECO:0007669"/>
    <property type="project" value="UniProtKB-KW"/>
</dbReference>
<evidence type="ECO:0000259" key="21">
    <source>
        <dbReference type="PROSITE" id="PS51387"/>
    </source>
</evidence>
<evidence type="ECO:0000256" key="19">
    <source>
        <dbReference type="ARBA" id="ARBA00048914"/>
    </source>
</evidence>
<comment type="caution">
    <text evidence="22">The sequence shown here is derived from an EMBL/GenBank/DDBJ whole genome shotgun (WGS) entry which is preliminary data.</text>
</comment>
<dbReference type="InterPro" id="IPR006094">
    <property type="entry name" value="Oxid_FAD_bind_N"/>
</dbReference>
<dbReference type="Pfam" id="PF02873">
    <property type="entry name" value="MurB_C"/>
    <property type="match status" value="1"/>
</dbReference>
<dbReference type="HAMAP" id="MF_00037">
    <property type="entry name" value="MurB"/>
    <property type="match status" value="1"/>
</dbReference>
<dbReference type="NCBIfam" id="TIGR00179">
    <property type="entry name" value="murB"/>
    <property type="match status" value="1"/>
</dbReference>
<evidence type="ECO:0000256" key="15">
    <source>
        <dbReference type="ARBA" id="ARBA00023002"/>
    </source>
</evidence>
<dbReference type="PANTHER" id="PTHR21071">
    <property type="entry name" value="UDP-N-ACETYLENOLPYRUVOYLGLUCOSAMINE REDUCTASE"/>
    <property type="match status" value="1"/>
</dbReference>
<dbReference type="EC" id="1.3.1.98" evidence="6 20"/>
<sequence>MTAYSINNTFAVDADASQLILWPEQAHLFDREKAFLIAGSGSNLLFVDSCFDGQVILSGNQTFRLSETSEHYVVELGAGLNWHQTIIRLLDLGIYGLENLALIPGTVGAAPVQNIGAYGVEFSDFCYQVDVIDLSATEKQTSCDGTAFTLSNEECQFGYRDSVFKHKLKQRYLIHQVTLHLTKNWQANLNYAPLNQLNLDASAKQIFDLVCQVRTQKLPDPNEIPNAGSFFKNPIISTAEAEKLKQSDPNLPVYPILDSDQVKVAAGYLIDKTGLKGFQLGQAAIHDKQALVIVNNAKADGKQIAELAKYVRLQVFQQYGIWLEPEVRFIRAQGEVDAVAFLDALDY</sequence>
<comment type="subcellular location">
    <subcellularLocation>
        <location evidence="3 20">Cytoplasm</location>
    </subcellularLocation>
</comment>
<dbReference type="Gene3D" id="3.90.78.10">
    <property type="entry name" value="UDP-N-acetylenolpyruvoylglucosamine reductase, C-terminal domain"/>
    <property type="match status" value="1"/>
</dbReference>
<keyword evidence="15 20" id="KW-0560">Oxidoreductase</keyword>
<dbReference type="Gene3D" id="3.30.465.10">
    <property type="match status" value="1"/>
</dbReference>
<evidence type="ECO:0000256" key="11">
    <source>
        <dbReference type="ARBA" id="ARBA00022827"/>
    </source>
</evidence>
<evidence type="ECO:0000256" key="7">
    <source>
        <dbReference type="ARBA" id="ARBA00015188"/>
    </source>
</evidence>
<evidence type="ECO:0000256" key="17">
    <source>
        <dbReference type="ARBA" id="ARBA00023316"/>
    </source>
</evidence>
<keyword evidence="14 20" id="KW-0573">Peptidoglycan synthesis</keyword>
<comment type="cofactor">
    <cofactor evidence="1 20">
        <name>FAD</name>
        <dbReference type="ChEBI" id="CHEBI:57692"/>
    </cofactor>
</comment>
<comment type="catalytic activity">
    <reaction evidence="19 20">
        <text>UDP-N-acetyl-alpha-D-muramate + NADP(+) = UDP-N-acetyl-3-O-(1-carboxyvinyl)-alpha-D-glucosamine + NADPH + H(+)</text>
        <dbReference type="Rhea" id="RHEA:12248"/>
        <dbReference type="ChEBI" id="CHEBI:15378"/>
        <dbReference type="ChEBI" id="CHEBI:57783"/>
        <dbReference type="ChEBI" id="CHEBI:58349"/>
        <dbReference type="ChEBI" id="CHEBI:68483"/>
        <dbReference type="ChEBI" id="CHEBI:70757"/>
        <dbReference type="EC" id="1.3.1.98"/>
    </reaction>
</comment>
<evidence type="ECO:0000256" key="5">
    <source>
        <dbReference type="ARBA" id="ARBA00010485"/>
    </source>
</evidence>
<evidence type="ECO:0000256" key="12">
    <source>
        <dbReference type="ARBA" id="ARBA00022857"/>
    </source>
</evidence>
<dbReference type="STRING" id="1513271.XM47_07575"/>
<dbReference type="SUPFAM" id="SSF56176">
    <property type="entry name" value="FAD-binding/transporter-associated domain-like"/>
    <property type="match status" value="1"/>
</dbReference>
<evidence type="ECO:0000256" key="20">
    <source>
        <dbReference type="HAMAP-Rule" id="MF_00037"/>
    </source>
</evidence>
<evidence type="ECO:0000256" key="13">
    <source>
        <dbReference type="ARBA" id="ARBA00022960"/>
    </source>
</evidence>
<evidence type="ECO:0000256" key="1">
    <source>
        <dbReference type="ARBA" id="ARBA00001974"/>
    </source>
</evidence>
<reference evidence="22" key="1">
    <citation type="submission" date="2015-04" db="EMBL/GenBank/DDBJ databases">
        <title>Draft Genome Sequence of the Novel Agar-Digesting Marine Bacterium Q1.</title>
        <authorList>
            <person name="Li Y."/>
            <person name="Li D."/>
            <person name="Chen G."/>
            <person name="Du Z."/>
        </authorList>
    </citation>
    <scope>NUCLEOTIDE SEQUENCE [LARGE SCALE GENOMIC DNA]</scope>
    <source>
        <strain evidence="22">Q1</strain>
    </source>
</reference>
<dbReference type="UniPathway" id="UPA00219"/>
<dbReference type="InterPro" id="IPR016166">
    <property type="entry name" value="FAD-bd_PCMH"/>
</dbReference>
<dbReference type="InterPro" id="IPR016169">
    <property type="entry name" value="FAD-bd_PCMH_sub2"/>
</dbReference>
<dbReference type="GO" id="GO:0071949">
    <property type="term" value="F:FAD binding"/>
    <property type="evidence" value="ECO:0007669"/>
    <property type="project" value="InterPro"/>
</dbReference>
<feature type="active site" evidence="20">
    <location>
        <position position="160"/>
    </location>
</feature>
<dbReference type="Pfam" id="PF01565">
    <property type="entry name" value="FAD_binding_4"/>
    <property type="match status" value="1"/>
</dbReference>
<keyword evidence="12 20" id="KW-0521">NADP</keyword>
<evidence type="ECO:0000256" key="16">
    <source>
        <dbReference type="ARBA" id="ARBA00023306"/>
    </source>
</evidence>
<dbReference type="InterPro" id="IPR036318">
    <property type="entry name" value="FAD-bd_PCMH-like_sf"/>
</dbReference>
<dbReference type="Proteomes" id="UP000037600">
    <property type="component" value="Unassembled WGS sequence"/>
</dbReference>
<name>A0A0J8GS60_9ALTE</name>
<dbReference type="InterPro" id="IPR036635">
    <property type="entry name" value="MurB_C_sf"/>
</dbReference>
<comment type="function">
    <text evidence="2 20">Cell wall formation.</text>
</comment>
<evidence type="ECO:0000313" key="23">
    <source>
        <dbReference type="Proteomes" id="UP000037600"/>
    </source>
</evidence>
<evidence type="ECO:0000313" key="22">
    <source>
        <dbReference type="EMBL" id="KMT65557.1"/>
    </source>
</evidence>
<keyword evidence="23" id="KW-1185">Reference proteome</keyword>
<evidence type="ECO:0000256" key="6">
    <source>
        <dbReference type="ARBA" id="ARBA00012518"/>
    </source>
</evidence>